<feature type="region of interest" description="Disordered" evidence="3">
    <location>
        <begin position="1187"/>
        <end position="1232"/>
    </location>
</feature>
<feature type="compositionally biased region" description="Pro residues" evidence="3">
    <location>
        <begin position="1190"/>
        <end position="1210"/>
    </location>
</feature>
<reference evidence="4 5" key="1">
    <citation type="journal article" date="2024" name="Science">
        <title>Giant polyketide synthase enzymes in the biosynthesis of giant marine polyether toxins.</title>
        <authorList>
            <person name="Fallon T.R."/>
            <person name="Shende V.V."/>
            <person name="Wierzbicki I.H."/>
            <person name="Pendleton A.L."/>
            <person name="Watervoot N.F."/>
            <person name="Auber R.P."/>
            <person name="Gonzalez D.J."/>
            <person name="Wisecaver J.H."/>
            <person name="Moore B.S."/>
        </authorList>
    </citation>
    <scope>NUCLEOTIDE SEQUENCE [LARGE SCALE GENOMIC DNA]</scope>
    <source>
        <strain evidence="4 5">12B1</strain>
    </source>
</reference>
<evidence type="ECO:0000256" key="3">
    <source>
        <dbReference type="SAM" id="MobiDB-lite"/>
    </source>
</evidence>
<feature type="region of interest" description="Disordered" evidence="3">
    <location>
        <begin position="1040"/>
        <end position="1070"/>
    </location>
</feature>
<evidence type="ECO:0000313" key="5">
    <source>
        <dbReference type="Proteomes" id="UP001515480"/>
    </source>
</evidence>
<feature type="region of interest" description="Disordered" evidence="3">
    <location>
        <begin position="1"/>
        <end position="20"/>
    </location>
</feature>
<dbReference type="PROSITE" id="PS50096">
    <property type="entry name" value="IQ"/>
    <property type="match status" value="3"/>
</dbReference>
<dbReference type="PANTHER" id="PTHR46093:SF3">
    <property type="entry name" value="ACYL-COA-BINDING DOMAIN-CONTAINING PROTEIN 4"/>
    <property type="match status" value="1"/>
</dbReference>
<name>A0AB34IDQ6_PRYPA</name>
<keyword evidence="2" id="KW-0677">Repeat</keyword>
<feature type="region of interest" description="Disordered" evidence="3">
    <location>
        <begin position="1127"/>
        <end position="1175"/>
    </location>
</feature>
<proteinExistence type="predicted"/>
<dbReference type="EMBL" id="JBGBPQ010000028">
    <property type="protein sequence ID" value="KAL1496861.1"/>
    <property type="molecule type" value="Genomic_DNA"/>
</dbReference>
<gene>
    <name evidence="4" type="ORF">AB1Y20_014445</name>
</gene>
<evidence type="ECO:0000256" key="2">
    <source>
        <dbReference type="ARBA" id="ARBA00022737"/>
    </source>
</evidence>
<feature type="region of interest" description="Disordered" evidence="3">
    <location>
        <begin position="1243"/>
        <end position="1262"/>
    </location>
</feature>
<accession>A0AB34IDQ6</accession>
<evidence type="ECO:0000313" key="4">
    <source>
        <dbReference type="EMBL" id="KAL1496861.1"/>
    </source>
</evidence>
<protein>
    <submittedName>
        <fullName evidence="4">Uncharacterized protein</fullName>
    </submittedName>
</protein>
<keyword evidence="1" id="KW-0880">Kelch repeat</keyword>
<feature type="region of interest" description="Disordered" evidence="3">
    <location>
        <begin position="1005"/>
        <end position="1024"/>
    </location>
</feature>
<dbReference type="Gene3D" id="2.120.10.80">
    <property type="entry name" value="Kelch-type beta propeller"/>
    <property type="match status" value="4"/>
</dbReference>
<dbReference type="Pfam" id="PF24681">
    <property type="entry name" value="Kelch_KLHDC2_KLHL20_DRC7"/>
    <property type="match status" value="1"/>
</dbReference>
<sequence length="1262" mass="134890">MSWRHGLTPWEGAAAGTRRSGHTCTPLVLPADHAEVLLLFGGHDGHDVLHDTHAFLPRERRWRQLDPTGALPSPRALHSACALRTHVVVAFGWAGGGSGHADLCLLSVDAACRTAAWRRVVPPRAPVPSARWGHSAVARGEGAMLLFGGDVGGYVSAELWEYTLDGAAWARVEAAGKAPPPRQDHAAGVVGARGEEYMVVYGGRGSGGERLDDVYVLALGSQTWAAAQLAGDVPRGVWGAACCTLQNALLVDGGFGLTECEEEQLRFELVAEPSLKPKGGVTTRLKLYCQSTLRSGPAAPPPRFRHTAAAVGGEVYLVGGTLPNGEVSGDVLRVNCASVDWIKPVARKEEFKRMAGLTGVGEPELFHELIPPPLPESTHTATLCGDTLYVLSPPASGKGALAVHMMHTPTFSWRKPTRLDNHDAPRLSGGFTAALLPQECPPLPTLRPLLRSTSASSSSPTAAAATTSTPIIRGSIVRGVGSESFSFELHVLKFEEEDAPSGAVQSGTPRCWSQFGRSDLMAKLGDRWPYARCGHTATVLGGAPSTPRGTLAVEGMLVLGGLGTRPDYDEYSSHFLSDAFLLDVSGRKWQKLHPSGFMPRGRSLHAAVALETPTVRGGVRVAMFGGWCKGNGEVTRSFTIAEHKMLYLNDVHILTIERPSAADTPPECSWASLKPRGPAPSPRVSCACVATPRGLLLLGGTAHAGRTLGVAELQLDNGEAEWEEEEEGEASVVDAEAVVGGQAGERCKWVWLDESGSRPVTALGRLSATRVDGLVYLLFPSPPADDQPQPACVLVMDTGASRPSLRRELYLQRTREATLDKHAHAAEAACRSAFGTSSSGQRVPYKFPALGDLHDATERDDGMPPKRLLPSASFLSTSPRIEQLPKDQVEFPAPGAYGELSLERHSTASFESESDTAFHLSLLAPRQRSGATAARPIAQIRKCEGFRAYLAASGANHAPPASSYAAATSSRNAYTAQLTESHGAHELLLSPRDGVGRATLLHAHPAFQLPPDSPGPAAYSPQPPPLLAVAAHASFRSSSARIGYLPPAPPPLPPPPPPPPRRRPGKREHAAATRVAAAARGRAARRRLQQMWREAAATRLAAAARRRAARAARSRRAAAASKIGAAARGRAVRRRRRREAAAAARLQARQRGKSARARAARRREERRREGQFPLRIRVDQLPVAISIHLPPTPPPPKEAPPHCPTPPPPLHEGRAPRSHAATPRARKAEAPSLAWRWQPVGFASTEKRSWQRPTRTYACGEA</sequence>
<dbReference type="SUPFAM" id="SSF117281">
    <property type="entry name" value="Kelch motif"/>
    <property type="match status" value="2"/>
</dbReference>
<evidence type="ECO:0000256" key="1">
    <source>
        <dbReference type="ARBA" id="ARBA00022441"/>
    </source>
</evidence>
<dbReference type="PANTHER" id="PTHR46093">
    <property type="entry name" value="ACYL-COA-BINDING DOMAIN-CONTAINING PROTEIN 5"/>
    <property type="match status" value="1"/>
</dbReference>
<keyword evidence="5" id="KW-1185">Reference proteome</keyword>
<comment type="caution">
    <text evidence="4">The sequence shown here is derived from an EMBL/GenBank/DDBJ whole genome shotgun (WGS) entry which is preliminary data.</text>
</comment>
<dbReference type="InterPro" id="IPR015915">
    <property type="entry name" value="Kelch-typ_b-propeller"/>
</dbReference>
<feature type="compositionally biased region" description="Pro residues" evidence="3">
    <location>
        <begin position="1046"/>
        <end position="1059"/>
    </location>
</feature>
<dbReference type="AlphaFoldDB" id="A0AB34IDQ6"/>
<feature type="compositionally biased region" description="Basic residues" evidence="3">
    <location>
        <begin position="1148"/>
        <end position="1161"/>
    </location>
</feature>
<dbReference type="Proteomes" id="UP001515480">
    <property type="component" value="Unassembled WGS sequence"/>
</dbReference>
<organism evidence="4 5">
    <name type="scientific">Prymnesium parvum</name>
    <name type="common">Toxic golden alga</name>
    <dbReference type="NCBI Taxonomy" id="97485"/>
    <lineage>
        <taxon>Eukaryota</taxon>
        <taxon>Haptista</taxon>
        <taxon>Haptophyta</taxon>
        <taxon>Prymnesiophyceae</taxon>
        <taxon>Prymnesiales</taxon>
        <taxon>Prymnesiaceae</taxon>
        <taxon>Prymnesium</taxon>
    </lineage>
</organism>